<comment type="caution">
    <text evidence="4">The sequence shown here is derived from an EMBL/GenBank/DDBJ whole genome shotgun (WGS) entry which is preliminary data.</text>
</comment>
<keyword evidence="2" id="KW-0812">Transmembrane</keyword>
<name>A0A135LH83_PENPA</name>
<evidence type="ECO:0000313" key="5">
    <source>
        <dbReference type="Proteomes" id="UP000070168"/>
    </source>
</evidence>
<keyword evidence="5" id="KW-1185">Reference proteome</keyword>
<dbReference type="STRING" id="5078.A0A135LH83"/>
<dbReference type="EMBL" id="LHQR01000065">
    <property type="protein sequence ID" value="KXG48313.1"/>
    <property type="molecule type" value="Genomic_DNA"/>
</dbReference>
<gene>
    <name evidence="4" type="ORF">PGRI_021830</name>
</gene>
<reference evidence="4 5" key="1">
    <citation type="journal article" date="2016" name="BMC Genomics">
        <title>Genome sequencing and secondary metabolism of the postharvest pathogen Penicillium griseofulvum.</title>
        <authorList>
            <person name="Banani H."/>
            <person name="Marcet-Houben M."/>
            <person name="Ballester A.R."/>
            <person name="Abbruscato P."/>
            <person name="Gonzalez-Candelas L."/>
            <person name="Gabaldon T."/>
            <person name="Spadaro D."/>
        </authorList>
    </citation>
    <scope>NUCLEOTIDE SEQUENCE [LARGE SCALE GENOMIC DNA]</scope>
    <source>
        <strain evidence="4 5">PG3</strain>
    </source>
</reference>
<organism evidence="4 5">
    <name type="scientific">Penicillium patulum</name>
    <name type="common">Penicillium griseofulvum</name>
    <dbReference type="NCBI Taxonomy" id="5078"/>
    <lineage>
        <taxon>Eukaryota</taxon>
        <taxon>Fungi</taxon>
        <taxon>Dikarya</taxon>
        <taxon>Ascomycota</taxon>
        <taxon>Pezizomycotina</taxon>
        <taxon>Eurotiomycetes</taxon>
        <taxon>Eurotiomycetidae</taxon>
        <taxon>Eurotiales</taxon>
        <taxon>Aspergillaceae</taxon>
        <taxon>Penicillium</taxon>
    </lineage>
</organism>
<evidence type="ECO:0000256" key="2">
    <source>
        <dbReference type="SAM" id="Phobius"/>
    </source>
</evidence>
<feature type="coiled-coil region" evidence="1">
    <location>
        <begin position="75"/>
        <end position="102"/>
    </location>
</feature>
<keyword evidence="1" id="KW-0175">Coiled coil</keyword>
<sequence length="498" mass="54878">MSSLACVVLVLLAAVAASCYNNLAHIVGSAVIFGTILVSGLCCLSSPRIWLFSLLQSVAKLAVEPTKENVTAAEATEASARNETLRAQLGVLEQKLRGTEARARDSEIARETEKKRHAKEVRHLDSQLATVTRGIKESLRAKDQAVGECRHWRRKFEDLDDLQRQAQEDPVRGIKGRARWAPAKKNGVRKGERGRPATKFTAIAQVAIVNAAWESKLVSLESEARDYVARTTDQLGSLQAAATALSEENAYLTQQIQAKANIPHELAQQRLDDAVQRTVAFAEKLHEERVNSLEQTYRKELMAAKVDYERELAKVTAVFKAEVDAAAAQQREAAERATQEINALKAELAAKEAQMGKLRQDNAEIAGDLQVTKEALAKTEHELEEETDRVVKSVQKGDGYLRAGKKLSKKYAQLKSEHDALVGANQALEDENAALNEALEEEEFENRVLEQAGDQLMKETDRLIHAATDRVSNLEHQVANYQTADITQGLQGFGVSAD</sequence>
<dbReference type="GeneID" id="63705196"/>
<accession>A0A135LH83</accession>
<feature type="coiled-coil region" evidence="1">
    <location>
        <begin position="320"/>
        <end position="484"/>
    </location>
</feature>
<feature type="chain" id="PRO_5007800565" evidence="3">
    <location>
        <begin position="18"/>
        <end position="498"/>
    </location>
</feature>
<feature type="transmembrane region" description="Helical" evidence="2">
    <location>
        <begin position="26"/>
        <end position="44"/>
    </location>
</feature>
<feature type="signal peptide" evidence="3">
    <location>
        <begin position="1"/>
        <end position="17"/>
    </location>
</feature>
<dbReference type="AlphaFoldDB" id="A0A135LH83"/>
<dbReference type="OrthoDB" id="4357512at2759"/>
<dbReference type="Proteomes" id="UP000070168">
    <property type="component" value="Unassembled WGS sequence"/>
</dbReference>
<keyword evidence="2" id="KW-1133">Transmembrane helix</keyword>
<protein>
    <submittedName>
        <fullName evidence="4">Uncharacterized protein</fullName>
    </submittedName>
</protein>
<keyword evidence="2" id="KW-0472">Membrane</keyword>
<evidence type="ECO:0000256" key="3">
    <source>
        <dbReference type="SAM" id="SignalP"/>
    </source>
</evidence>
<dbReference type="OMA" id="RWAPAKK"/>
<evidence type="ECO:0000313" key="4">
    <source>
        <dbReference type="EMBL" id="KXG48313.1"/>
    </source>
</evidence>
<proteinExistence type="predicted"/>
<evidence type="ECO:0000256" key="1">
    <source>
        <dbReference type="SAM" id="Coils"/>
    </source>
</evidence>
<dbReference type="RefSeq" id="XP_040646849.1">
    <property type="nucleotide sequence ID" value="XM_040789896.1"/>
</dbReference>
<keyword evidence="3" id="KW-0732">Signal</keyword>